<name>A0A0A9GAH9_ARUDO</name>
<proteinExistence type="predicted"/>
<dbReference type="AlphaFoldDB" id="A0A0A9GAH9"/>
<reference evidence="1" key="1">
    <citation type="submission" date="2014-09" db="EMBL/GenBank/DDBJ databases">
        <authorList>
            <person name="Magalhaes I.L.F."/>
            <person name="Oliveira U."/>
            <person name="Santos F.R."/>
            <person name="Vidigal T.H.D.A."/>
            <person name="Brescovit A.D."/>
            <person name="Santos A.J."/>
        </authorList>
    </citation>
    <scope>NUCLEOTIDE SEQUENCE</scope>
    <source>
        <tissue evidence="1">Shoot tissue taken approximately 20 cm above the soil surface</tissue>
    </source>
</reference>
<protein>
    <submittedName>
        <fullName evidence="1">Uncharacterized protein</fullName>
    </submittedName>
</protein>
<dbReference type="EMBL" id="GBRH01176404">
    <property type="protein sequence ID" value="JAE21492.1"/>
    <property type="molecule type" value="Transcribed_RNA"/>
</dbReference>
<accession>A0A0A9GAH9</accession>
<sequence length="64" mass="7050">MMTCCSLADRHCFRSHPCIPCLMPSHRHCRHPAALPSLPSSSHRLLLFMPLPAAVRTTSVSVSP</sequence>
<evidence type="ECO:0000313" key="1">
    <source>
        <dbReference type="EMBL" id="JAE21492.1"/>
    </source>
</evidence>
<reference evidence="1" key="2">
    <citation type="journal article" date="2015" name="Data Brief">
        <title>Shoot transcriptome of the giant reed, Arundo donax.</title>
        <authorList>
            <person name="Barrero R.A."/>
            <person name="Guerrero F.D."/>
            <person name="Moolhuijzen P."/>
            <person name="Goolsby J.A."/>
            <person name="Tidwell J."/>
            <person name="Bellgard S.E."/>
            <person name="Bellgard M.I."/>
        </authorList>
    </citation>
    <scope>NUCLEOTIDE SEQUENCE</scope>
    <source>
        <tissue evidence="1">Shoot tissue taken approximately 20 cm above the soil surface</tissue>
    </source>
</reference>
<organism evidence="1">
    <name type="scientific">Arundo donax</name>
    <name type="common">Giant reed</name>
    <name type="synonym">Donax arundinaceus</name>
    <dbReference type="NCBI Taxonomy" id="35708"/>
    <lineage>
        <taxon>Eukaryota</taxon>
        <taxon>Viridiplantae</taxon>
        <taxon>Streptophyta</taxon>
        <taxon>Embryophyta</taxon>
        <taxon>Tracheophyta</taxon>
        <taxon>Spermatophyta</taxon>
        <taxon>Magnoliopsida</taxon>
        <taxon>Liliopsida</taxon>
        <taxon>Poales</taxon>
        <taxon>Poaceae</taxon>
        <taxon>PACMAD clade</taxon>
        <taxon>Arundinoideae</taxon>
        <taxon>Arundineae</taxon>
        <taxon>Arundo</taxon>
    </lineage>
</organism>